<reference evidence="1 2" key="1">
    <citation type="submission" date="2018-11" db="EMBL/GenBank/DDBJ databases">
        <authorList>
            <consortium name="Pathogen Informatics"/>
        </authorList>
    </citation>
    <scope>NUCLEOTIDE SEQUENCE [LARGE SCALE GENOMIC DNA]</scope>
</reference>
<organism evidence="1 2">
    <name type="scientific">Dibothriocephalus latus</name>
    <name type="common">Fish tapeworm</name>
    <name type="synonym">Diphyllobothrium latum</name>
    <dbReference type="NCBI Taxonomy" id="60516"/>
    <lineage>
        <taxon>Eukaryota</taxon>
        <taxon>Metazoa</taxon>
        <taxon>Spiralia</taxon>
        <taxon>Lophotrochozoa</taxon>
        <taxon>Platyhelminthes</taxon>
        <taxon>Cestoda</taxon>
        <taxon>Eucestoda</taxon>
        <taxon>Diphyllobothriidea</taxon>
        <taxon>Diphyllobothriidae</taxon>
        <taxon>Dibothriocephalus</taxon>
    </lineage>
</organism>
<protein>
    <submittedName>
        <fullName evidence="1">Uncharacterized protein</fullName>
    </submittedName>
</protein>
<proteinExistence type="predicted"/>
<evidence type="ECO:0000313" key="2">
    <source>
        <dbReference type="Proteomes" id="UP000281553"/>
    </source>
</evidence>
<keyword evidence="2" id="KW-1185">Reference proteome</keyword>
<name>A0A3P7KWE8_DIBLA</name>
<dbReference type="Proteomes" id="UP000281553">
    <property type="component" value="Unassembled WGS sequence"/>
</dbReference>
<dbReference type="AlphaFoldDB" id="A0A3P7KWE8"/>
<dbReference type="EMBL" id="UYRU01046014">
    <property type="protein sequence ID" value="VDN08904.1"/>
    <property type="molecule type" value="Genomic_DNA"/>
</dbReference>
<accession>A0A3P7KWE8</accession>
<gene>
    <name evidence="1" type="ORF">DILT_LOCUS4735</name>
</gene>
<sequence length="213" mass="23890">MLIFVFYSFTASEFEVCPPCREYDRVLYCRTVLAALAVLRFLTANIWQAEMCILLHVASSSIENPEIPGLNSLTSELMQFHACFFISLHLIFFIGPLICLLSLDNPMQLLEDFALKLSQLDLDALQLVVRLPADLADYSLPPPTPHGVRSRLSTAADLTKTVAYACHIHAGSLAHMILRPHIDDSFRKTTGSTSNLVLSLEAKFPFSWRHPKL</sequence>
<evidence type="ECO:0000313" key="1">
    <source>
        <dbReference type="EMBL" id="VDN08904.1"/>
    </source>
</evidence>